<evidence type="ECO:0000313" key="3">
    <source>
        <dbReference type="EMBL" id="SVD06752.1"/>
    </source>
</evidence>
<dbReference type="PANTHER" id="PTHR35848:SF6">
    <property type="entry name" value="CUPIN TYPE-2 DOMAIN-CONTAINING PROTEIN"/>
    <property type="match status" value="1"/>
</dbReference>
<name>A0A382SB14_9ZZZZ</name>
<reference evidence="3" key="1">
    <citation type="submission" date="2018-05" db="EMBL/GenBank/DDBJ databases">
        <authorList>
            <person name="Lanie J.A."/>
            <person name="Ng W.-L."/>
            <person name="Kazmierczak K.M."/>
            <person name="Andrzejewski T.M."/>
            <person name="Davidsen T.M."/>
            <person name="Wayne K.J."/>
            <person name="Tettelin H."/>
            <person name="Glass J.I."/>
            <person name="Rusch D."/>
            <person name="Podicherti R."/>
            <person name="Tsui H.-C.T."/>
            <person name="Winkler M.E."/>
        </authorList>
    </citation>
    <scope>NUCLEOTIDE SEQUENCE</scope>
</reference>
<dbReference type="InterPro" id="IPR011051">
    <property type="entry name" value="RmlC_Cupin_sf"/>
</dbReference>
<proteinExistence type="predicted"/>
<dbReference type="AlphaFoldDB" id="A0A382SB14"/>
<sequence length="141" mass="15484">MPEGKLTFVEKEDVEAQVFDWGRLSWLSEPRVTAAERFSTGLVVLEPGKGHDRHNHPYSEEILYVVSGTGLQTVEHPGKVEEREVGPGTLVHIPTALYHSTVNNGDVAMELIAVYAPFGPEAELRELDGVAIEPPVRVAES</sequence>
<evidence type="ECO:0000256" key="1">
    <source>
        <dbReference type="ARBA" id="ARBA00022723"/>
    </source>
</evidence>
<protein>
    <recommendedName>
        <fullName evidence="2">Cupin type-2 domain-containing protein</fullName>
    </recommendedName>
</protein>
<dbReference type="InterPro" id="IPR013096">
    <property type="entry name" value="Cupin_2"/>
</dbReference>
<gene>
    <name evidence="3" type="ORF">METZ01_LOCUS359606</name>
</gene>
<dbReference type="EMBL" id="UINC01127557">
    <property type="protein sequence ID" value="SVD06752.1"/>
    <property type="molecule type" value="Genomic_DNA"/>
</dbReference>
<accession>A0A382SB14</accession>
<dbReference type="Pfam" id="PF07883">
    <property type="entry name" value="Cupin_2"/>
    <property type="match status" value="1"/>
</dbReference>
<keyword evidence="1" id="KW-0479">Metal-binding</keyword>
<dbReference type="PANTHER" id="PTHR35848">
    <property type="entry name" value="OXALATE-BINDING PROTEIN"/>
    <property type="match status" value="1"/>
</dbReference>
<dbReference type="GO" id="GO:0046872">
    <property type="term" value="F:metal ion binding"/>
    <property type="evidence" value="ECO:0007669"/>
    <property type="project" value="UniProtKB-KW"/>
</dbReference>
<dbReference type="SUPFAM" id="SSF51182">
    <property type="entry name" value="RmlC-like cupins"/>
    <property type="match status" value="1"/>
</dbReference>
<dbReference type="Gene3D" id="2.60.120.10">
    <property type="entry name" value="Jelly Rolls"/>
    <property type="match status" value="1"/>
</dbReference>
<feature type="domain" description="Cupin type-2" evidence="2">
    <location>
        <begin position="42"/>
        <end position="115"/>
    </location>
</feature>
<dbReference type="InterPro" id="IPR014710">
    <property type="entry name" value="RmlC-like_jellyroll"/>
</dbReference>
<organism evidence="3">
    <name type="scientific">marine metagenome</name>
    <dbReference type="NCBI Taxonomy" id="408172"/>
    <lineage>
        <taxon>unclassified sequences</taxon>
        <taxon>metagenomes</taxon>
        <taxon>ecological metagenomes</taxon>
    </lineage>
</organism>
<evidence type="ECO:0000259" key="2">
    <source>
        <dbReference type="Pfam" id="PF07883"/>
    </source>
</evidence>
<dbReference type="InterPro" id="IPR051610">
    <property type="entry name" value="GPI/OXD"/>
</dbReference>